<reference evidence="2" key="1">
    <citation type="journal article" date="2019" name="Int. J. Syst. Evol. Microbiol.">
        <title>The Global Catalogue of Microorganisms (GCM) 10K type strain sequencing project: providing services to taxonomists for standard genome sequencing and annotation.</title>
        <authorList>
            <consortium name="The Broad Institute Genomics Platform"/>
            <consortium name="The Broad Institute Genome Sequencing Center for Infectious Disease"/>
            <person name="Wu L."/>
            <person name="Ma J."/>
        </authorList>
    </citation>
    <scope>NUCLEOTIDE SEQUENCE [LARGE SCALE GENOMIC DNA]</scope>
    <source>
        <strain evidence="2">KCTC 42083</strain>
    </source>
</reference>
<evidence type="ECO:0000313" key="1">
    <source>
        <dbReference type="EMBL" id="GHC36804.1"/>
    </source>
</evidence>
<keyword evidence="2" id="KW-1185">Reference proteome</keyword>
<evidence type="ECO:0008006" key="3">
    <source>
        <dbReference type="Google" id="ProtNLM"/>
    </source>
</evidence>
<organism evidence="1 2">
    <name type="scientific">Alcaligenes pakistanensis</name>
    <dbReference type="NCBI Taxonomy" id="1482717"/>
    <lineage>
        <taxon>Bacteria</taxon>
        <taxon>Pseudomonadati</taxon>
        <taxon>Pseudomonadota</taxon>
        <taxon>Betaproteobacteria</taxon>
        <taxon>Burkholderiales</taxon>
        <taxon>Alcaligenaceae</taxon>
        <taxon>Alcaligenes</taxon>
    </lineage>
</organism>
<gene>
    <name evidence="1" type="ORF">GCM10010096_02660</name>
</gene>
<proteinExistence type="predicted"/>
<dbReference type="EMBL" id="BMZN01000001">
    <property type="protein sequence ID" value="GHC36804.1"/>
    <property type="molecule type" value="Genomic_DNA"/>
</dbReference>
<accession>A0A8H9IKR7</accession>
<name>A0A8H9IKR7_9BURK</name>
<dbReference type="RefSeq" id="WP_229840840.1">
    <property type="nucleotide sequence ID" value="NZ_BMZN01000001.1"/>
</dbReference>
<dbReference type="Proteomes" id="UP000608923">
    <property type="component" value="Unassembled WGS sequence"/>
</dbReference>
<evidence type="ECO:0000313" key="2">
    <source>
        <dbReference type="Proteomes" id="UP000608923"/>
    </source>
</evidence>
<comment type="caution">
    <text evidence="1">The sequence shown here is derived from an EMBL/GenBank/DDBJ whole genome shotgun (WGS) entry which is preliminary data.</text>
</comment>
<dbReference type="AlphaFoldDB" id="A0A8H9IKR7"/>
<protein>
    <recommendedName>
        <fullName evidence="3">Urea amidohydrolase</fullName>
    </recommendedName>
</protein>
<sequence length="160" mass="17554">MNLTDKGTKTAQLSAPDRIIYADNHLIHGPDDITAYMKGVCYDAAAYMRYLYNAKISFGQLTTISAQNWLPLFNFSKGRKWDGQSSLPGGKAIGFCRVTGMQFFHAAIAVGGTEIRAINGGLLGAGWLYPVDLRKVLTKKNPDGSFNYDGTTIFVYISDL</sequence>